<dbReference type="KEGG" id="vg:77924836"/>
<evidence type="ECO:0000313" key="1">
    <source>
        <dbReference type="EMBL" id="QHB37445.1"/>
    </source>
</evidence>
<dbReference type="EMBL" id="MN813687">
    <property type="protein sequence ID" value="QHB37445.1"/>
    <property type="molecule type" value="Genomic_DNA"/>
</dbReference>
<dbReference type="RefSeq" id="YP_010649288.1">
    <property type="nucleotide sequence ID" value="NC_070765.1"/>
</dbReference>
<keyword evidence="2" id="KW-1185">Reference proteome</keyword>
<sequence>MSPEIGNFSGNEGRFHFIVEEAVTGEILTRDLIVAKPKLMRTISGAANIQFEVNEKDYSAQGIYFKPWGQWIHAEKTILGERKIWASCLVVPSQIDKKSGIMQLEAKGFSSYMEKMPWLDNWNPLACDAFEPVHRVWNHLQSFPQGNLGVEVYPALSGIEMLPGYAFDGEIANFNFFAEFIRAEDKQDCKDHVDKLARDIPFDYVEQSGWNANRSAIWKKLYLGYPNAGVQQDNLMFVLGENVIEAAPHIETEIDWVSDVIIDGWFPGTEHSAQLTNADPKRFRRVVMEDDARINSDERAAAWARRKLSRRQTPAYWESIIIDPGHPNAPFGSFDVGDRIWVRGKMPWVGDVNQLHKVVAIAYEEESQTCQLSLRAEGAFDYDPIYYGGSAAGLRLVVPQTIGVSVTMDPPTIG</sequence>
<gene>
    <name evidence="1" type="primary">39</name>
    <name evidence="1" type="ORF">SEA_ONYINYE_39</name>
</gene>
<reference evidence="1 2" key="1">
    <citation type="submission" date="2019-12" db="EMBL/GenBank/DDBJ databases">
        <authorList>
            <person name="Ayuk M.A."/>
            <person name="Robinson C.J."/>
            <person name="Anderson W.A."/>
            <person name="Ullah H."/>
            <person name="Gugssa A."/>
            <person name="Somiranjan G."/>
            <person name="Allen A."/>
            <person name="Lourds M.F."/>
            <person name="Quagraine B.K."/>
            <person name="Smith M."/>
            <person name="Moore M."/>
            <person name="Oliver J."/>
            <person name="Irabor E."/>
            <person name="Roy S.D."/>
            <person name="Bassey G."/>
            <person name="Louis B.N."/>
            <person name="Adu D."/>
            <person name="Akhimien C.E."/>
            <person name="Annor K."/>
            <person name="Archibald A."/>
            <person name="Ashagre K.C."/>
            <person name="Baity M.R."/>
            <person name="Barnes K.J."/>
            <person name="Barrios L.E."/>
            <person name="Black A.C."/>
            <person name="Bowen'Kauth M.S."/>
            <person name="Bowman K.N."/>
            <person name="Breaux D.L."/>
            <person name="Brooks J.A."/>
            <person name="Bwayili H.A."/>
            <person name="Caine T."/>
            <person name="Williams A.Y."/>
            <person name="Norris L.J."/>
            <person name="Nwozo E.O."/>
            <person name="Prosper P.L."/>
            <person name="Rankin N.A."/>
            <person name="Richardson K.M."/>
            <person name="Robinson D.M."/>
            <person name="Salters D.J."/>
            <person name="Savage M.A."/>
            <person name="Solomon S.M."/>
            <person name="Williams L.R."/>
            <person name="Curtis N."/>
            <person name="Garlena R.A."/>
            <person name="Russell D.A."/>
            <person name="Pope W.H."/>
            <person name="Jacobs-Sera D."/>
            <person name="Hatfull G.F."/>
        </authorList>
    </citation>
    <scope>NUCLEOTIDE SEQUENCE [LARGE SCALE GENOMIC DNA]</scope>
</reference>
<dbReference type="Proteomes" id="UP000463915">
    <property type="component" value="Segment"/>
</dbReference>
<organism evidence="1 2">
    <name type="scientific">Mycobacterium phage Onyinye</name>
    <dbReference type="NCBI Taxonomy" id="2686235"/>
    <lineage>
        <taxon>Viruses</taxon>
        <taxon>Duplodnaviria</taxon>
        <taxon>Heunggongvirae</taxon>
        <taxon>Uroviricota</taxon>
        <taxon>Caudoviricetes</taxon>
        <taxon>Onyinyevirus</taxon>
        <taxon>Onyinyevirus onyinye</taxon>
    </lineage>
</organism>
<name>A0A6B9LFA8_9CAUD</name>
<protein>
    <submittedName>
        <fullName evidence="1">Minor tail protein</fullName>
    </submittedName>
</protein>
<proteinExistence type="predicted"/>
<accession>A0A6B9LFA8</accession>
<dbReference type="GeneID" id="77924836"/>
<evidence type="ECO:0000313" key="2">
    <source>
        <dbReference type="Proteomes" id="UP000463915"/>
    </source>
</evidence>